<proteinExistence type="predicted"/>
<dbReference type="Proteomes" id="UP000627166">
    <property type="component" value="Unassembled WGS sequence"/>
</dbReference>
<dbReference type="RefSeq" id="WP_207727687.1">
    <property type="nucleotide sequence ID" value="NZ_JACSQB010000047.1"/>
</dbReference>
<dbReference type="EMBL" id="JACSQB010000047">
    <property type="protein sequence ID" value="MBD8046667.1"/>
    <property type="molecule type" value="Genomic_DNA"/>
</dbReference>
<feature type="region of interest" description="Disordered" evidence="1">
    <location>
        <begin position="61"/>
        <end position="80"/>
    </location>
</feature>
<gene>
    <name evidence="2" type="ORF">H9637_06355</name>
</gene>
<evidence type="ECO:0000313" key="3">
    <source>
        <dbReference type="Proteomes" id="UP000627166"/>
    </source>
</evidence>
<reference evidence="2 3" key="1">
    <citation type="submission" date="2020-08" db="EMBL/GenBank/DDBJ databases">
        <title>A Genomic Blueprint of the Chicken Gut Microbiome.</title>
        <authorList>
            <person name="Gilroy R."/>
            <person name="Ravi A."/>
            <person name="Getino M."/>
            <person name="Pursley I."/>
            <person name="Horton D.L."/>
            <person name="Alikhan N.-F."/>
            <person name="Baker D."/>
            <person name="Gharbi K."/>
            <person name="Hall N."/>
            <person name="Watson M."/>
            <person name="Adriaenssens E.M."/>
            <person name="Foster-Nyarko E."/>
            <person name="Jarju S."/>
            <person name="Secka A."/>
            <person name="Antonio M."/>
            <person name="Oren A."/>
            <person name="Chaudhuri R."/>
            <person name="La Ragione R.M."/>
            <person name="Hildebrand F."/>
            <person name="Pallen M.J."/>
        </authorList>
    </citation>
    <scope>NUCLEOTIDE SEQUENCE [LARGE SCALE GENOMIC DNA]</scope>
    <source>
        <strain evidence="2 3">N37</strain>
    </source>
</reference>
<evidence type="ECO:0000256" key="1">
    <source>
        <dbReference type="SAM" id="MobiDB-lite"/>
    </source>
</evidence>
<evidence type="ECO:0000313" key="2">
    <source>
        <dbReference type="EMBL" id="MBD8046667.1"/>
    </source>
</evidence>
<accession>A0ABR8YQY3</accession>
<sequence length="221" mass="24741">SQIFQYAMEEVIIPKAKTVFKEVTANLKKQAAQEVKAAIKNVSKIVSAAKANSKNMFGGLKNLVPKTPRSLPSGNISQESETPKLKMNLQLFAHEKGSAIEGVGNPEFSELNKVYSNIEGIRSGNKSLVYDERTLRRMSEDVGPYHNIPNSLDKSIISNEPYVIRADGRVEFLKKGTVNGKEGVYHMTMQDNVVKHKLFTPQNDWARFSKRWGLPGYDLID</sequence>
<feature type="compositionally biased region" description="Polar residues" evidence="1">
    <location>
        <begin position="70"/>
        <end position="80"/>
    </location>
</feature>
<feature type="non-terminal residue" evidence="2">
    <location>
        <position position="1"/>
    </location>
</feature>
<keyword evidence="3" id="KW-1185">Reference proteome</keyword>
<protein>
    <submittedName>
        <fullName evidence="2">Uncharacterized protein</fullName>
    </submittedName>
</protein>
<comment type="caution">
    <text evidence="2">The sequence shown here is derived from an EMBL/GenBank/DDBJ whole genome shotgun (WGS) entry which is preliminary data.</text>
</comment>
<name>A0ABR8YQY3_9CLOT</name>
<organism evidence="2 3">
    <name type="scientific">Clostridium faecium</name>
    <dbReference type="NCBI Taxonomy" id="2762223"/>
    <lineage>
        <taxon>Bacteria</taxon>
        <taxon>Bacillati</taxon>
        <taxon>Bacillota</taxon>
        <taxon>Clostridia</taxon>
        <taxon>Eubacteriales</taxon>
        <taxon>Clostridiaceae</taxon>
        <taxon>Clostridium</taxon>
    </lineage>
</organism>